<dbReference type="InterPro" id="IPR018109">
    <property type="entry name" value="Folylpolyglutamate_synth_CS"/>
</dbReference>
<reference evidence="7" key="1">
    <citation type="submission" date="2019-01" db="EMBL/GenBank/DDBJ databases">
        <title>Draft genome sequences of three monokaryotic isolates of the white-rot basidiomycete fungus Dichomitus squalens.</title>
        <authorList>
            <consortium name="DOE Joint Genome Institute"/>
            <person name="Lopez S.C."/>
            <person name="Andreopoulos B."/>
            <person name="Pangilinan J."/>
            <person name="Lipzen A."/>
            <person name="Riley R."/>
            <person name="Ahrendt S."/>
            <person name="Ng V."/>
            <person name="Barry K."/>
            <person name="Daum C."/>
            <person name="Grigoriev I.V."/>
            <person name="Hilden K.S."/>
            <person name="Makela M.R."/>
            <person name="de Vries R.P."/>
        </authorList>
    </citation>
    <scope>NUCLEOTIDE SEQUENCE [LARGE SCALE GENOMIC DNA]</scope>
    <source>
        <strain evidence="7">OM18370.1</strain>
    </source>
</reference>
<name>A0A4Q9NUH1_9APHY</name>
<organism evidence="7">
    <name type="scientific">Dichomitus squalens</name>
    <dbReference type="NCBI Taxonomy" id="114155"/>
    <lineage>
        <taxon>Eukaryota</taxon>
        <taxon>Fungi</taxon>
        <taxon>Dikarya</taxon>
        <taxon>Basidiomycota</taxon>
        <taxon>Agaricomycotina</taxon>
        <taxon>Agaricomycetes</taxon>
        <taxon>Polyporales</taxon>
        <taxon>Polyporaceae</taxon>
        <taxon>Dichomitus</taxon>
    </lineage>
</organism>
<dbReference type="InterPro" id="IPR001645">
    <property type="entry name" value="Folylpolyglutamate_synth"/>
</dbReference>
<dbReference type="GO" id="GO:0004326">
    <property type="term" value="F:tetrahydrofolylpolyglutamate synthase activity"/>
    <property type="evidence" value="ECO:0007669"/>
    <property type="project" value="InterPro"/>
</dbReference>
<dbReference type="OrthoDB" id="5212574at2759"/>
<evidence type="ECO:0000313" key="7">
    <source>
        <dbReference type="EMBL" id="TBU26013.1"/>
    </source>
</evidence>
<dbReference type="InterPro" id="IPR036565">
    <property type="entry name" value="Mur-like_cat_sf"/>
</dbReference>
<dbReference type="Gene3D" id="3.90.190.20">
    <property type="entry name" value="Mur ligase, C-terminal domain"/>
    <property type="match status" value="1"/>
</dbReference>
<dbReference type="PROSITE" id="PS01012">
    <property type="entry name" value="FOLYLPOLYGLU_SYNT_2"/>
    <property type="match status" value="1"/>
</dbReference>
<dbReference type="AlphaFoldDB" id="A0A4Q9NUH1"/>
<keyword evidence="3" id="KW-0479">Metal-binding</keyword>
<comment type="similarity">
    <text evidence="1">Belongs to the folylpolyglutamate synthase family.</text>
</comment>
<evidence type="ECO:0000256" key="3">
    <source>
        <dbReference type="ARBA" id="ARBA00022723"/>
    </source>
</evidence>
<evidence type="ECO:0000256" key="1">
    <source>
        <dbReference type="ARBA" id="ARBA00008276"/>
    </source>
</evidence>
<keyword evidence="6" id="KW-0460">Magnesium</keyword>
<dbReference type="GO" id="GO:0005739">
    <property type="term" value="C:mitochondrion"/>
    <property type="evidence" value="ECO:0007669"/>
    <property type="project" value="TreeGrafter"/>
</dbReference>
<evidence type="ECO:0000256" key="4">
    <source>
        <dbReference type="ARBA" id="ARBA00022741"/>
    </source>
</evidence>
<dbReference type="GO" id="GO:0046872">
    <property type="term" value="F:metal ion binding"/>
    <property type="evidence" value="ECO:0007669"/>
    <property type="project" value="UniProtKB-KW"/>
</dbReference>
<proteinExistence type="inferred from homology"/>
<evidence type="ECO:0000256" key="6">
    <source>
        <dbReference type="ARBA" id="ARBA00022842"/>
    </source>
</evidence>
<dbReference type="GO" id="GO:0008841">
    <property type="term" value="F:dihydrofolate synthase activity"/>
    <property type="evidence" value="ECO:0007669"/>
    <property type="project" value="TreeGrafter"/>
</dbReference>
<keyword evidence="5" id="KW-0067">ATP-binding</keyword>
<sequence length="523" mass="56443">MSIDLSLDRIRQLLDHLPIPYTRPTIHVAGTNGKGSVCALVASILSAASPPLVVGRFNSPHLLSPLDGIFVRNEPVDRHIFMEAREEVQRRNEEHCCGATSFEMYTCYALLIFERLKVDVVVLEVGMGGRLDATNVVPDESILISALTSVDLDHQAFLGDTVEAITREKAAIARRGKPFVVGPQAHQQVEAVARSIIHSSGAEIAVPCAVVAVDWDPDLDGAPVPTQTGIRVPQFQPVHIHRPCHADPIRALLPLHGEHQLGNLDTAMGIISALQTHPACERPGLNFDQRLTPDAISRGIRATRWPGRLSYHAILLSPASLGTSAIATHEHTDPESSQILVLADGAHNPASAAALAAYITSTLGKSGGGPVALTYILALSHSPPKTPEQTLKPLLAIREGLPHKRELRLGVALLPFTPPLGMPWIKFVPPSDIRAAVDSLVPPSSVEILESSSDFDGLDYQEAPIPVEPPRTDHVEEALRWAASRRRHGEDSLVVLAGSLYLVADFYRLLQELGQAGDIWGSS</sequence>
<dbReference type="InterPro" id="IPR036615">
    <property type="entry name" value="Mur_ligase_C_dom_sf"/>
</dbReference>
<keyword evidence="2 7" id="KW-0436">Ligase</keyword>
<dbReference type="PROSITE" id="PS01011">
    <property type="entry name" value="FOLYLPOLYGLU_SYNT_1"/>
    <property type="match status" value="1"/>
</dbReference>
<dbReference type="Gene3D" id="3.40.1190.10">
    <property type="entry name" value="Mur-like, catalytic domain"/>
    <property type="match status" value="1"/>
</dbReference>
<protein>
    <submittedName>
        <fullName evidence="7">Mur ligase</fullName>
    </submittedName>
</protein>
<dbReference type="GO" id="GO:0005524">
    <property type="term" value="F:ATP binding"/>
    <property type="evidence" value="ECO:0007669"/>
    <property type="project" value="UniProtKB-KW"/>
</dbReference>
<dbReference type="SUPFAM" id="SSF53623">
    <property type="entry name" value="MurD-like peptide ligases, catalytic domain"/>
    <property type="match status" value="1"/>
</dbReference>
<dbReference type="PANTHER" id="PTHR11136:SF0">
    <property type="entry name" value="DIHYDROFOLATE SYNTHETASE-RELATED"/>
    <property type="match status" value="1"/>
</dbReference>
<gene>
    <name evidence="7" type="ORF">BD311DRAFT_726876</name>
</gene>
<accession>A0A4Q9NUH1</accession>
<dbReference type="PANTHER" id="PTHR11136">
    <property type="entry name" value="FOLYLPOLYGLUTAMATE SYNTHASE-RELATED"/>
    <property type="match status" value="1"/>
</dbReference>
<dbReference type="NCBIfam" id="TIGR01499">
    <property type="entry name" value="folC"/>
    <property type="match status" value="1"/>
</dbReference>
<dbReference type="EMBL" id="ML143452">
    <property type="protein sequence ID" value="TBU26013.1"/>
    <property type="molecule type" value="Genomic_DNA"/>
</dbReference>
<dbReference type="UniPathway" id="UPA00850"/>
<dbReference type="GO" id="GO:0005829">
    <property type="term" value="C:cytosol"/>
    <property type="evidence" value="ECO:0007669"/>
    <property type="project" value="TreeGrafter"/>
</dbReference>
<dbReference type="Proteomes" id="UP000292957">
    <property type="component" value="Unassembled WGS sequence"/>
</dbReference>
<keyword evidence="4" id="KW-0547">Nucleotide-binding</keyword>
<evidence type="ECO:0000256" key="2">
    <source>
        <dbReference type="ARBA" id="ARBA00022598"/>
    </source>
</evidence>
<evidence type="ECO:0000256" key="5">
    <source>
        <dbReference type="ARBA" id="ARBA00022840"/>
    </source>
</evidence>